<dbReference type="EMBL" id="JAHDYS010000004">
    <property type="protein sequence ID" value="MBT1071314.1"/>
    <property type="molecule type" value="Genomic_DNA"/>
</dbReference>
<comment type="caution">
    <text evidence="5">The sequence shown here is derived from an EMBL/GenBank/DDBJ whole genome shotgun (WGS) entry which is preliminary data.</text>
</comment>
<keyword evidence="3" id="KW-0804">Transcription</keyword>
<dbReference type="SUPFAM" id="SSF48008">
    <property type="entry name" value="GntR ligand-binding domain-like"/>
    <property type="match status" value="1"/>
</dbReference>
<dbReference type="InterPro" id="IPR000485">
    <property type="entry name" value="AsnC-type_HTH_dom"/>
</dbReference>
<dbReference type="PRINTS" id="PR00035">
    <property type="entry name" value="HTHGNTR"/>
</dbReference>
<dbReference type="InterPro" id="IPR036390">
    <property type="entry name" value="WH_DNA-bd_sf"/>
</dbReference>
<evidence type="ECO:0000313" key="5">
    <source>
        <dbReference type="EMBL" id="MBT1071314.1"/>
    </source>
</evidence>
<proteinExistence type="predicted"/>
<evidence type="ECO:0000256" key="1">
    <source>
        <dbReference type="ARBA" id="ARBA00023015"/>
    </source>
</evidence>
<dbReference type="Gene3D" id="1.20.120.530">
    <property type="entry name" value="GntR ligand-binding domain-like"/>
    <property type="match status" value="1"/>
</dbReference>
<dbReference type="InterPro" id="IPR008920">
    <property type="entry name" value="TF_FadR/GntR_C"/>
</dbReference>
<sequence length="241" mass="27323">MKKPMEKHLTLREKILENIRDAIISGSLKAGSRVSEPELAERYGISRTPIREAFRQLESEGYLTVIPRRGAVVSEFNQKDVEEFYAIKAILEGYAARCACDKLTNKELDRLQAINNRLADLASHNDVKTFFKIHNDFHDLFIKAADNEKLRELITSVVNRFQRLRLMSLSLPERMTISVQEHEKIIEAFRRRDAATAEALVRLNAEYGGRVLVDGRTPTALPAQAGDKAVSPQLVGQGWLH</sequence>
<gene>
    <name evidence="5" type="ORF">KJB30_05950</name>
</gene>
<dbReference type="SMART" id="SM00895">
    <property type="entry name" value="FCD"/>
    <property type="match status" value="1"/>
</dbReference>
<feature type="domain" description="HTH gntR-type" evidence="4">
    <location>
        <begin position="9"/>
        <end position="76"/>
    </location>
</feature>
<dbReference type="PANTHER" id="PTHR43537:SF24">
    <property type="entry name" value="GLUCONATE OPERON TRANSCRIPTIONAL REPRESSOR"/>
    <property type="match status" value="1"/>
</dbReference>
<keyword evidence="1" id="KW-0805">Transcription regulation</keyword>
<dbReference type="Pfam" id="PF00392">
    <property type="entry name" value="GntR"/>
    <property type="match status" value="1"/>
</dbReference>
<evidence type="ECO:0000256" key="2">
    <source>
        <dbReference type="ARBA" id="ARBA00023125"/>
    </source>
</evidence>
<protein>
    <submittedName>
        <fullName evidence="5">GntR family transcriptional regulator</fullName>
    </submittedName>
</protein>
<name>A0ABS5U6N5_9BACT</name>
<dbReference type="PANTHER" id="PTHR43537">
    <property type="entry name" value="TRANSCRIPTIONAL REGULATOR, GNTR FAMILY"/>
    <property type="match status" value="1"/>
</dbReference>
<dbReference type="RefSeq" id="WP_214297025.1">
    <property type="nucleotide sequence ID" value="NZ_JAHDYS010000004.1"/>
</dbReference>
<dbReference type="InterPro" id="IPR000524">
    <property type="entry name" value="Tscrpt_reg_HTH_GntR"/>
</dbReference>
<keyword evidence="6" id="KW-1185">Reference proteome</keyword>
<dbReference type="CDD" id="cd07377">
    <property type="entry name" value="WHTH_GntR"/>
    <property type="match status" value="1"/>
</dbReference>
<dbReference type="PRINTS" id="PR00033">
    <property type="entry name" value="HTHASNC"/>
</dbReference>
<dbReference type="SUPFAM" id="SSF46785">
    <property type="entry name" value="Winged helix' DNA-binding domain"/>
    <property type="match status" value="1"/>
</dbReference>
<dbReference type="Gene3D" id="1.10.10.10">
    <property type="entry name" value="Winged helix-like DNA-binding domain superfamily/Winged helix DNA-binding domain"/>
    <property type="match status" value="1"/>
</dbReference>
<dbReference type="PROSITE" id="PS50949">
    <property type="entry name" value="HTH_GNTR"/>
    <property type="match status" value="1"/>
</dbReference>
<organism evidence="5 6">
    <name type="scientific">Pelotalea chapellei</name>
    <dbReference type="NCBI Taxonomy" id="44671"/>
    <lineage>
        <taxon>Bacteria</taxon>
        <taxon>Pseudomonadati</taxon>
        <taxon>Thermodesulfobacteriota</taxon>
        <taxon>Desulfuromonadia</taxon>
        <taxon>Geobacterales</taxon>
        <taxon>Geobacteraceae</taxon>
        <taxon>Pelotalea</taxon>
    </lineage>
</organism>
<evidence type="ECO:0000256" key="3">
    <source>
        <dbReference type="ARBA" id="ARBA00023163"/>
    </source>
</evidence>
<evidence type="ECO:0000259" key="4">
    <source>
        <dbReference type="PROSITE" id="PS50949"/>
    </source>
</evidence>
<dbReference type="SMART" id="SM00345">
    <property type="entry name" value="HTH_GNTR"/>
    <property type="match status" value="1"/>
</dbReference>
<accession>A0ABS5U6N5</accession>
<evidence type="ECO:0000313" key="6">
    <source>
        <dbReference type="Proteomes" id="UP000784128"/>
    </source>
</evidence>
<keyword evidence="2" id="KW-0238">DNA-binding</keyword>
<dbReference type="Proteomes" id="UP000784128">
    <property type="component" value="Unassembled WGS sequence"/>
</dbReference>
<reference evidence="5 6" key="1">
    <citation type="submission" date="2021-05" db="EMBL/GenBank/DDBJ databases">
        <title>The draft genome of Geobacter chapellei DSM 13688.</title>
        <authorList>
            <person name="Xu Z."/>
            <person name="Masuda Y."/>
            <person name="Itoh H."/>
            <person name="Senoo K."/>
        </authorList>
    </citation>
    <scope>NUCLEOTIDE SEQUENCE [LARGE SCALE GENOMIC DNA]</scope>
    <source>
        <strain evidence="5 6">DSM 13688</strain>
    </source>
</reference>
<dbReference type="InterPro" id="IPR036388">
    <property type="entry name" value="WH-like_DNA-bd_sf"/>
</dbReference>
<dbReference type="InterPro" id="IPR011711">
    <property type="entry name" value="GntR_C"/>
</dbReference>
<dbReference type="Pfam" id="PF07729">
    <property type="entry name" value="FCD"/>
    <property type="match status" value="1"/>
</dbReference>